<dbReference type="PANTHER" id="PTHR11705">
    <property type="entry name" value="PROTEASE FAMILY M14 CARBOXYPEPTIDASE A,B"/>
    <property type="match status" value="1"/>
</dbReference>
<dbReference type="InterPro" id="IPR000834">
    <property type="entry name" value="Peptidase_M14"/>
</dbReference>
<dbReference type="Gene3D" id="3.40.630.10">
    <property type="entry name" value="Zn peptidases"/>
    <property type="match status" value="1"/>
</dbReference>
<evidence type="ECO:0000256" key="3">
    <source>
        <dbReference type="PROSITE-ProRule" id="PRU01379"/>
    </source>
</evidence>
<evidence type="ECO:0000256" key="5">
    <source>
        <dbReference type="SAM" id="Phobius"/>
    </source>
</evidence>
<dbReference type="Proteomes" id="UP001491310">
    <property type="component" value="Unassembled WGS sequence"/>
</dbReference>
<keyword evidence="5" id="KW-1133">Transmembrane helix</keyword>
<comment type="caution">
    <text evidence="7">The sequence shown here is derived from an EMBL/GenBank/DDBJ whole genome shotgun (WGS) entry which is preliminary data.</text>
</comment>
<dbReference type="EMBL" id="JALJOT010000016">
    <property type="protein sequence ID" value="KAK9902078.1"/>
    <property type="molecule type" value="Genomic_DNA"/>
</dbReference>
<accession>A0ABR2YC56</accession>
<dbReference type="Pfam" id="PF00246">
    <property type="entry name" value="Peptidase_M14"/>
    <property type="match status" value="1"/>
</dbReference>
<evidence type="ECO:0000256" key="4">
    <source>
        <dbReference type="SAM" id="MobiDB-lite"/>
    </source>
</evidence>
<organism evidence="7 8">
    <name type="scientific">Coccomyxa subellipsoidea</name>
    <dbReference type="NCBI Taxonomy" id="248742"/>
    <lineage>
        <taxon>Eukaryota</taxon>
        <taxon>Viridiplantae</taxon>
        <taxon>Chlorophyta</taxon>
        <taxon>core chlorophytes</taxon>
        <taxon>Trebouxiophyceae</taxon>
        <taxon>Trebouxiophyceae incertae sedis</taxon>
        <taxon>Coccomyxaceae</taxon>
        <taxon>Coccomyxa</taxon>
    </lineage>
</organism>
<evidence type="ECO:0000259" key="6">
    <source>
        <dbReference type="PROSITE" id="PS52035"/>
    </source>
</evidence>
<dbReference type="CDD" id="cd06227">
    <property type="entry name" value="M14-CPA-like"/>
    <property type="match status" value="1"/>
</dbReference>
<gene>
    <name evidence="7" type="ORF">WJX75_003468</name>
</gene>
<dbReference type="PANTHER" id="PTHR11705:SF119">
    <property type="entry name" value="OS02G0119300 PROTEIN"/>
    <property type="match status" value="1"/>
</dbReference>
<feature type="region of interest" description="Disordered" evidence="4">
    <location>
        <begin position="328"/>
        <end position="368"/>
    </location>
</feature>
<feature type="active site" description="Proton donor/acceptor" evidence="3">
    <location>
        <position position="278"/>
    </location>
</feature>
<feature type="domain" description="Peptidase M14" evidence="6">
    <location>
        <begin position="6"/>
        <end position="320"/>
    </location>
</feature>
<evidence type="ECO:0000313" key="8">
    <source>
        <dbReference type="Proteomes" id="UP001491310"/>
    </source>
</evidence>
<comment type="cofactor">
    <cofactor evidence="1">
        <name>Zn(2+)</name>
        <dbReference type="ChEBI" id="CHEBI:29105"/>
    </cofactor>
</comment>
<dbReference type="SMART" id="SM00631">
    <property type="entry name" value="Zn_pept"/>
    <property type="match status" value="1"/>
</dbReference>
<feature type="transmembrane region" description="Helical" evidence="5">
    <location>
        <begin position="397"/>
        <end position="416"/>
    </location>
</feature>
<evidence type="ECO:0000313" key="7">
    <source>
        <dbReference type="EMBL" id="KAK9902078.1"/>
    </source>
</evidence>
<evidence type="ECO:0000256" key="2">
    <source>
        <dbReference type="ARBA" id="ARBA00005988"/>
    </source>
</evidence>
<comment type="similarity">
    <text evidence="2 3">Belongs to the peptidase M14 family.</text>
</comment>
<dbReference type="SUPFAM" id="SSF53187">
    <property type="entry name" value="Zn-dependent exopeptidases"/>
    <property type="match status" value="1"/>
</dbReference>
<keyword evidence="8" id="KW-1185">Reference proteome</keyword>
<dbReference type="InterPro" id="IPR034269">
    <property type="entry name" value="At5g42320_M14_CPD"/>
</dbReference>
<sequence length="438" mass="48043">MPDFSIYHTKDQVFEEVENLVKANGQIMKLDTLTISDEDSDPPYRSSMKVVTVEPGGHTRDHDKKMRLLLNYGEHGRELITVEVALRLLQILADPSAELERGDRPGGPGKARLKSLLHNTVFKIVPMENEKGRDLVEAGNLCERKNGRGVDTNRNWEVHWGHKEKDYDPNEEYPGTKPFSEPEAGALLALAGKFKPHVWMNAHSGMEALFMPYDHLPHIPSGDIAQATLQVLEKLNNVSCGGRCALGSGGKSVGYLAHGTATDYMYERLMVPLSFTWEIYGDNDAHFNDCFRMFNPVTHDAFDKVVTNWADAIFALLELLPSHPAIPRIHTASHRGGRKVDAGSARSGKGPSAGEKPGEEPLQDRQLGAAVQGWQSRMTDAARLRAQVFDAPGGRKGLIGGVCVALVAIVGFVVFARGGGRAAAAKRAARRKREEAAL</sequence>
<reference evidence="7 8" key="1">
    <citation type="journal article" date="2024" name="Nat. Commun.">
        <title>Phylogenomics reveals the evolutionary origins of lichenization in chlorophyte algae.</title>
        <authorList>
            <person name="Puginier C."/>
            <person name="Libourel C."/>
            <person name="Otte J."/>
            <person name="Skaloud P."/>
            <person name="Haon M."/>
            <person name="Grisel S."/>
            <person name="Petersen M."/>
            <person name="Berrin J.G."/>
            <person name="Delaux P.M."/>
            <person name="Dal Grande F."/>
            <person name="Keller J."/>
        </authorList>
    </citation>
    <scope>NUCLEOTIDE SEQUENCE [LARGE SCALE GENOMIC DNA]</scope>
    <source>
        <strain evidence="7 8">SAG 216-7</strain>
    </source>
</reference>
<protein>
    <recommendedName>
        <fullName evidence="6">Peptidase M14 domain-containing protein</fullName>
    </recommendedName>
</protein>
<keyword evidence="5" id="KW-0812">Transmembrane</keyword>
<name>A0ABR2YC56_9CHLO</name>
<evidence type="ECO:0000256" key="1">
    <source>
        <dbReference type="ARBA" id="ARBA00001947"/>
    </source>
</evidence>
<dbReference type="PROSITE" id="PS52035">
    <property type="entry name" value="PEPTIDASE_M14"/>
    <property type="match status" value="1"/>
</dbReference>
<proteinExistence type="inferred from homology"/>
<keyword evidence="5" id="KW-0472">Membrane</keyword>